<protein>
    <submittedName>
        <fullName evidence="1">Uncharacterized protein</fullName>
    </submittedName>
</protein>
<organism evidence="1 2">
    <name type="scientific">Cutaneotrichosporon oleaginosum</name>
    <dbReference type="NCBI Taxonomy" id="879819"/>
    <lineage>
        <taxon>Eukaryota</taxon>
        <taxon>Fungi</taxon>
        <taxon>Dikarya</taxon>
        <taxon>Basidiomycota</taxon>
        <taxon>Agaricomycotina</taxon>
        <taxon>Tremellomycetes</taxon>
        <taxon>Trichosporonales</taxon>
        <taxon>Trichosporonaceae</taxon>
        <taxon>Cutaneotrichosporon</taxon>
    </lineage>
</organism>
<keyword evidence="2" id="KW-1185">Reference proteome</keyword>
<dbReference type="EMBL" id="KQ087230">
    <property type="protein sequence ID" value="KLT40692.1"/>
    <property type="molecule type" value="Genomic_DNA"/>
</dbReference>
<sequence length="258" mass="28074">MPPSNMSQTSFPLSHSILTSSRSTVDSDHAFPRLKVRCTPRVSLPTLVAPLQPKPKPLEETIKVVAQLGAKIVLAWSVNTASLGTVDALPNGAQEAIERHIGGWIIKVCAESIAISHLRENQAHLGIEDAAWELKEDGTKRSNSLLLKPISASPSRSPTTTYLIPSGEPTAALVKVDLAFWWHMQGKRKAEELDGDDSRDNLVADAVEEALKPSNSNIVAHASGQHAVEAIMFGQIAEVMPVVLRQQLLRFEHASPRR</sequence>
<proteinExistence type="predicted"/>
<evidence type="ECO:0000313" key="2">
    <source>
        <dbReference type="Proteomes" id="UP000053611"/>
    </source>
</evidence>
<dbReference type="RefSeq" id="XP_018277183.1">
    <property type="nucleotide sequence ID" value="XM_018419540.1"/>
</dbReference>
<dbReference type="AlphaFoldDB" id="A0A0J0XI53"/>
<dbReference type="Proteomes" id="UP000053611">
    <property type="component" value="Unassembled WGS sequence"/>
</dbReference>
<name>A0A0J0XI53_9TREE</name>
<reference evidence="1 2" key="1">
    <citation type="submission" date="2015-03" db="EMBL/GenBank/DDBJ databases">
        <title>Genomics and transcriptomics of the oil-accumulating basidiomycete yeast T. oleaginosus allow insights into substrate utilization and the diverse evolutionary trajectories of mating systems in fungi.</title>
        <authorList>
            <consortium name="DOE Joint Genome Institute"/>
            <person name="Kourist R."/>
            <person name="Kracht O."/>
            <person name="Bracharz F."/>
            <person name="Lipzen A."/>
            <person name="Nolan M."/>
            <person name="Ohm R."/>
            <person name="Grigoriev I."/>
            <person name="Sun S."/>
            <person name="Heitman J."/>
            <person name="Bruck T."/>
            <person name="Nowrousian M."/>
        </authorList>
    </citation>
    <scope>NUCLEOTIDE SEQUENCE [LARGE SCALE GENOMIC DNA]</scope>
    <source>
        <strain evidence="1 2">IBC0246</strain>
    </source>
</reference>
<evidence type="ECO:0000313" key="1">
    <source>
        <dbReference type="EMBL" id="KLT40692.1"/>
    </source>
</evidence>
<accession>A0A0J0XI53</accession>
<gene>
    <name evidence="1" type="ORF">CC85DRAFT_143816</name>
</gene>
<dbReference type="GeneID" id="28980143"/>